<keyword evidence="4 7" id="KW-1133">Transmembrane helix</keyword>
<dbReference type="Proteomes" id="UP000321261">
    <property type="component" value="Unassembled WGS sequence"/>
</dbReference>
<comment type="similarity">
    <text evidence="6">Belongs to the ABC-4 integral membrane protein family.</text>
</comment>
<keyword evidence="2" id="KW-1003">Cell membrane</keyword>
<name>A0A561SI06_9PSEU</name>
<keyword evidence="3 7" id="KW-0812">Transmembrane</keyword>
<evidence type="ECO:0000256" key="7">
    <source>
        <dbReference type="SAM" id="Phobius"/>
    </source>
</evidence>
<comment type="subcellular location">
    <subcellularLocation>
        <location evidence="1">Cell membrane</location>
        <topology evidence="1">Multi-pass membrane protein</topology>
    </subcellularLocation>
</comment>
<evidence type="ECO:0000256" key="5">
    <source>
        <dbReference type="ARBA" id="ARBA00023136"/>
    </source>
</evidence>
<feature type="transmembrane region" description="Helical" evidence="7">
    <location>
        <begin position="274"/>
        <end position="302"/>
    </location>
</feature>
<evidence type="ECO:0000256" key="1">
    <source>
        <dbReference type="ARBA" id="ARBA00004651"/>
    </source>
</evidence>
<evidence type="ECO:0000259" key="8">
    <source>
        <dbReference type="Pfam" id="PF02687"/>
    </source>
</evidence>
<dbReference type="OrthoDB" id="9780560at2"/>
<evidence type="ECO:0000313" key="11">
    <source>
        <dbReference type="Proteomes" id="UP000321261"/>
    </source>
</evidence>
<evidence type="ECO:0000256" key="6">
    <source>
        <dbReference type="ARBA" id="ARBA00038076"/>
    </source>
</evidence>
<feature type="transmembrane region" description="Helical" evidence="7">
    <location>
        <begin position="323"/>
        <end position="356"/>
    </location>
</feature>
<feature type="transmembrane region" description="Helical" evidence="7">
    <location>
        <begin position="368"/>
        <end position="390"/>
    </location>
</feature>
<evidence type="ECO:0000313" key="10">
    <source>
        <dbReference type="EMBL" id="TWF74520.1"/>
    </source>
</evidence>
<evidence type="ECO:0000259" key="9">
    <source>
        <dbReference type="Pfam" id="PF12704"/>
    </source>
</evidence>
<dbReference type="InterPro" id="IPR025857">
    <property type="entry name" value="MacB_PCD"/>
</dbReference>
<evidence type="ECO:0000256" key="4">
    <source>
        <dbReference type="ARBA" id="ARBA00022989"/>
    </source>
</evidence>
<dbReference type="GO" id="GO:0022857">
    <property type="term" value="F:transmembrane transporter activity"/>
    <property type="evidence" value="ECO:0007669"/>
    <property type="project" value="TreeGrafter"/>
</dbReference>
<dbReference type="Pfam" id="PF12704">
    <property type="entry name" value="MacB_PCD"/>
    <property type="match status" value="1"/>
</dbReference>
<keyword evidence="11" id="KW-1185">Reference proteome</keyword>
<protein>
    <submittedName>
        <fullName evidence="10">Putative ABC transport system permease protein</fullName>
    </submittedName>
</protein>
<organism evidence="10 11">
    <name type="scientific">Pseudonocardia hierapolitana</name>
    <dbReference type="NCBI Taxonomy" id="1128676"/>
    <lineage>
        <taxon>Bacteria</taxon>
        <taxon>Bacillati</taxon>
        <taxon>Actinomycetota</taxon>
        <taxon>Actinomycetes</taxon>
        <taxon>Pseudonocardiales</taxon>
        <taxon>Pseudonocardiaceae</taxon>
        <taxon>Pseudonocardia</taxon>
    </lineage>
</organism>
<reference evidence="10 11" key="1">
    <citation type="submission" date="2019-06" db="EMBL/GenBank/DDBJ databases">
        <title>Sequencing the genomes of 1000 actinobacteria strains.</title>
        <authorList>
            <person name="Klenk H.-P."/>
        </authorList>
    </citation>
    <scope>NUCLEOTIDE SEQUENCE [LARGE SCALE GENOMIC DNA]</scope>
    <source>
        <strain evidence="10 11">DSM 45671</strain>
    </source>
</reference>
<evidence type="ECO:0000256" key="2">
    <source>
        <dbReference type="ARBA" id="ARBA00022475"/>
    </source>
</evidence>
<dbReference type="GO" id="GO:0005886">
    <property type="term" value="C:plasma membrane"/>
    <property type="evidence" value="ECO:0007669"/>
    <property type="project" value="UniProtKB-SubCell"/>
</dbReference>
<dbReference type="InterPro" id="IPR050250">
    <property type="entry name" value="Macrolide_Exporter_MacB"/>
</dbReference>
<dbReference type="AlphaFoldDB" id="A0A561SI06"/>
<feature type="domain" description="ABC3 transporter permease C-terminal" evidence="8">
    <location>
        <begin position="282"/>
        <end position="398"/>
    </location>
</feature>
<feature type="transmembrane region" description="Helical" evidence="7">
    <location>
        <begin position="21"/>
        <end position="42"/>
    </location>
</feature>
<gene>
    <name evidence="10" type="ORF">FHX44_11401</name>
</gene>
<feature type="domain" description="MacB-like periplasmic core" evidence="9">
    <location>
        <begin position="21"/>
        <end position="241"/>
    </location>
</feature>
<dbReference type="Pfam" id="PF02687">
    <property type="entry name" value="FtsX"/>
    <property type="match status" value="1"/>
</dbReference>
<evidence type="ECO:0000256" key="3">
    <source>
        <dbReference type="ARBA" id="ARBA00022692"/>
    </source>
</evidence>
<comment type="caution">
    <text evidence="10">The sequence shown here is derived from an EMBL/GenBank/DDBJ whole genome shotgun (WGS) entry which is preliminary data.</text>
</comment>
<dbReference type="RefSeq" id="WP_147253876.1">
    <property type="nucleotide sequence ID" value="NZ_VIWU01000001.1"/>
</dbReference>
<proteinExistence type="inferred from homology"/>
<keyword evidence="5 7" id="KW-0472">Membrane</keyword>
<dbReference type="InterPro" id="IPR003838">
    <property type="entry name" value="ABC3_permease_C"/>
</dbReference>
<dbReference type="PANTHER" id="PTHR30572:SF4">
    <property type="entry name" value="ABC TRANSPORTER PERMEASE YTRF"/>
    <property type="match status" value="1"/>
</dbReference>
<dbReference type="EMBL" id="VIWU01000001">
    <property type="protein sequence ID" value="TWF74520.1"/>
    <property type="molecule type" value="Genomic_DNA"/>
</dbReference>
<sequence length="407" mass="43522">MTLRLAIVMAWRGLRANGLRSLLTMLGIMIGVAAVILLVALGNGTSARLNSQLEALGTNLIGVFQARGSVSEGGQSQPLTDRDVEALRESNETPRFVTVTPVKQASAVLKGQYGTWRTSIVGSSQDYPAALNRTIEAGKFFTESQVRTRARVVVLGPHPVRELFAGIPATALGQQVRIGSQTFEVVGVLEPNGQQDDVAVMPITAARTYLVDGGADDRVDQVVVQATGQDAVPAAMTKITRVLMKSHRIDDPTQKDFEVRSNLDLLEQYGEVTAVFTIFLASIAAIALLVGGIGVMNIMLVTVTERTREIGLRKALGARRRTVLEQFLVESTVLSGIGGSVGVVLGVGLCLLGEWFGAAFGDFAPPQLSIPSVFLAFSVSLCIGLFFGAYPAKRAARLRPIEALRYE</sequence>
<dbReference type="PANTHER" id="PTHR30572">
    <property type="entry name" value="MEMBRANE COMPONENT OF TRANSPORTER-RELATED"/>
    <property type="match status" value="1"/>
</dbReference>
<accession>A0A561SI06</accession>